<evidence type="ECO:0000256" key="1">
    <source>
        <dbReference type="SAM" id="MobiDB-lite"/>
    </source>
</evidence>
<dbReference type="PANTHER" id="PTHR21590">
    <property type="entry name" value="SEA DOMAIN-CONTAINING PROTEIN"/>
    <property type="match status" value="1"/>
</dbReference>
<protein>
    <recommendedName>
        <fullName evidence="6">KIAA1549</fullName>
    </recommendedName>
</protein>
<dbReference type="PANTHER" id="PTHR21590:SF4">
    <property type="entry name" value="UPF0606 PROTEIN KIAA1549"/>
    <property type="match status" value="1"/>
</dbReference>
<evidence type="ECO:0000313" key="5">
    <source>
        <dbReference type="Proteomes" id="UP000314982"/>
    </source>
</evidence>
<feature type="signal peptide" evidence="3">
    <location>
        <begin position="1"/>
        <end position="24"/>
    </location>
</feature>
<reference evidence="5" key="1">
    <citation type="submission" date="2018-06" db="EMBL/GenBank/DDBJ databases">
        <title>Genome assembly of Danube salmon.</title>
        <authorList>
            <person name="Macqueen D.J."/>
            <person name="Gundappa M.K."/>
        </authorList>
    </citation>
    <scope>NUCLEOTIDE SEQUENCE [LARGE SCALE GENOMIC DNA]</scope>
</reference>
<keyword evidence="3" id="KW-0732">Signal</keyword>
<reference evidence="4" key="2">
    <citation type="submission" date="2025-08" db="UniProtKB">
        <authorList>
            <consortium name="Ensembl"/>
        </authorList>
    </citation>
    <scope>IDENTIFICATION</scope>
</reference>
<feature type="compositionally biased region" description="Low complexity" evidence="1">
    <location>
        <begin position="264"/>
        <end position="278"/>
    </location>
</feature>
<keyword evidence="2" id="KW-0812">Transmembrane</keyword>
<name>A0A4W5KYG3_9TELE</name>
<evidence type="ECO:0000313" key="4">
    <source>
        <dbReference type="Ensembl" id="ENSHHUP00000021912.1"/>
    </source>
</evidence>
<dbReference type="STRING" id="62062.ENSHHUP00000021912"/>
<evidence type="ECO:0000256" key="2">
    <source>
        <dbReference type="SAM" id="Phobius"/>
    </source>
</evidence>
<proteinExistence type="predicted"/>
<feature type="compositionally biased region" description="Basic residues" evidence="1">
    <location>
        <begin position="298"/>
        <end position="310"/>
    </location>
</feature>
<feature type="chain" id="PRO_5021362602" description="KIAA1549" evidence="3">
    <location>
        <begin position="25"/>
        <end position="319"/>
    </location>
</feature>
<dbReference type="GeneTree" id="ENSGT00530000063472"/>
<dbReference type="Pfam" id="PF12877">
    <property type="entry name" value="KIAA1549"/>
    <property type="match status" value="1"/>
</dbReference>
<dbReference type="InterPro" id="IPR024606">
    <property type="entry name" value="KIAA1549"/>
</dbReference>
<keyword evidence="2" id="KW-0472">Membrane</keyword>
<sequence length="319" mass="34851">RAFLRSALVHVCVCACVRVAVLLGVQEQAVTERRFKARLERRLALLLEEGLGEGSKRPRWKRSTAAGNNSLQVVRVSRLAGSGRTLEVVYFVEGPGGERVPADATAATLNRLELQRAAIVLGHRVQRPLAQPVETLTVPPSETQSSSVWLIVGVVVPVLLAVFIIIILYWKLCGSEKLEFQPDAINTIQQRQKLQAPSVKGFDFAKLHLGQHSKDDIMVIQEPGALPVPIKEATPSEGGDVNTPKSKGSSTKAARANRRRGRLSPSDGDSLGSDQSSGRESAEETTRHVATPHEGKPHRNKTPKNGKRHAPSLYRRPYS</sequence>
<accession>A0A4W5KYG3</accession>
<reference evidence="4" key="3">
    <citation type="submission" date="2025-09" db="UniProtKB">
        <authorList>
            <consortium name="Ensembl"/>
        </authorList>
    </citation>
    <scope>IDENTIFICATION</scope>
</reference>
<keyword evidence="5" id="KW-1185">Reference proteome</keyword>
<feature type="transmembrane region" description="Helical" evidence="2">
    <location>
        <begin position="148"/>
        <end position="170"/>
    </location>
</feature>
<evidence type="ECO:0008006" key="6">
    <source>
        <dbReference type="Google" id="ProtNLM"/>
    </source>
</evidence>
<dbReference type="AlphaFoldDB" id="A0A4W5KYG3"/>
<feature type="compositionally biased region" description="Basic and acidic residues" evidence="1">
    <location>
        <begin position="280"/>
        <end position="297"/>
    </location>
</feature>
<keyword evidence="2" id="KW-1133">Transmembrane helix</keyword>
<feature type="compositionally biased region" description="Polar residues" evidence="1">
    <location>
        <begin position="243"/>
        <end position="252"/>
    </location>
</feature>
<dbReference type="Ensembl" id="ENSHHUT00000022737.1">
    <property type="protein sequence ID" value="ENSHHUP00000021912.1"/>
    <property type="gene ID" value="ENSHHUG00000013727.1"/>
</dbReference>
<feature type="region of interest" description="Disordered" evidence="1">
    <location>
        <begin position="229"/>
        <end position="319"/>
    </location>
</feature>
<evidence type="ECO:0000256" key="3">
    <source>
        <dbReference type="SAM" id="SignalP"/>
    </source>
</evidence>
<dbReference type="Proteomes" id="UP000314982">
    <property type="component" value="Unassembled WGS sequence"/>
</dbReference>
<organism evidence="4 5">
    <name type="scientific">Hucho hucho</name>
    <name type="common">huchen</name>
    <dbReference type="NCBI Taxonomy" id="62062"/>
    <lineage>
        <taxon>Eukaryota</taxon>
        <taxon>Metazoa</taxon>
        <taxon>Chordata</taxon>
        <taxon>Craniata</taxon>
        <taxon>Vertebrata</taxon>
        <taxon>Euteleostomi</taxon>
        <taxon>Actinopterygii</taxon>
        <taxon>Neopterygii</taxon>
        <taxon>Teleostei</taxon>
        <taxon>Protacanthopterygii</taxon>
        <taxon>Salmoniformes</taxon>
        <taxon>Salmonidae</taxon>
        <taxon>Salmoninae</taxon>
        <taxon>Hucho</taxon>
    </lineage>
</organism>